<feature type="domain" description="Luciferase-like" evidence="5">
    <location>
        <begin position="19"/>
        <end position="288"/>
    </location>
</feature>
<evidence type="ECO:0000256" key="3">
    <source>
        <dbReference type="ARBA" id="ARBA00023002"/>
    </source>
</evidence>
<proteinExistence type="predicted"/>
<keyword evidence="1" id="KW-0285">Flavoprotein</keyword>
<sequence>MIMGMEIAMTLPTMVAHGRDDTLAWCQAIDEGPWSSLAVPERVTYPSHSWIVELSAAAALTQRVRLWTTIIVLPAHPAVDVAKQLASVDQLSNGRLTVGIGVGGREHDYRAIDAPFERRWSRMDGQVATMRRIWSGEAPFEGSDPVGPPPVQAGGPPLVAGVMGPKALARAAQWAVGVDDGSTVFGIDPAATTAAFDRIRQAWTDAGRADAPHISASLWYSLGDGAQERLHEYGYSYMKIFGEDLATMMAGMLETSTPEALRTAVSTLADLGCDELFLVPTTADVTELARTRDALGI</sequence>
<dbReference type="Pfam" id="PF00296">
    <property type="entry name" value="Bac_luciferase"/>
    <property type="match status" value="1"/>
</dbReference>
<keyword evidence="2" id="KW-0288">FMN</keyword>
<dbReference type="GO" id="GO:0046306">
    <property type="term" value="P:alkanesulfonate catabolic process"/>
    <property type="evidence" value="ECO:0007669"/>
    <property type="project" value="TreeGrafter"/>
</dbReference>
<keyword evidence="4" id="KW-0503">Monooxygenase</keyword>
<dbReference type="GO" id="GO:0008726">
    <property type="term" value="F:alkanesulfonate monooxygenase activity"/>
    <property type="evidence" value="ECO:0007669"/>
    <property type="project" value="TreeGrafter"/>
</dbReference>
<protein>
    <submittedName>
        <fullName evidence="6">Unannotated protein</fullName>
    </submittedName>
</protein>
<evidence type="ECO:0000313" key="6">
    <source>
        <dbReference type="EMBL" id="CAB4601722.1"/>
    </source>
</evidence>
<evidence type="ECO:0000256" key="4">
    <source>
        <dbReference type="ARBA" id="ARBA00023033"/>
    </source>
</evidence>
<keyword evidence="3" id="KW-0560">Oxidoreductase</keyword>
<gene>
    <name evidence="6" type="ORF">UFOPK1835_00458</name>
</gene>
<dbReference type="PANTHER" id="PTHR42847:SF4">
    <property type="entry name" value="ALKANESULFONATE MONOOXYGENASE-RELATED"/>
    <property type="match status" value="1"/>
</dbReference>
<evidence type="ECO:0000259" key="5">
    <source>
        <dbReference type="Pfam" id="PF00296"/>
    </source>
</evidence>
<dbReference type="Gene3D" id="3.20.20.30">
    <property type="entry name" value="Luciferase-like domain"/>
    <property type="match status" value="1"/>
</dbReference>
<dbReference type="EMBL" id="CAEZUP010000012">
    <property type="protein sequence ID" value="CAB4601722.1"/>
    <property type="molecule type" value="Genomic_DNA"/>
</dbReference>
<dbReference type="PANTHER" id="PTHR42847">
    <property type="entry name" value="ALKANESULFONATE MONOOXYGENASE"/>
    <property type="match status" value="1"/>
</dbReference>
<reference evidence="6" key="1">
    <citation type="submission" date="2020-05" db="EMBL/GenBank/DDBJ databases">
        <authorList>
            <person name="Chiriac C."/>
            <person name="Salcher M."/>
            <person name="Ghai R."/>
            <person name="Kavagutti S V."/>
        </authorList>
    </citation>
    <scope>NUCLEOTIDE SEQUENCE</scope>
</reference>
<evidence type="ECO:0000256" key="2">
    <source>
        <dbReference type="ARBA" id="ARBA00022643"/>
    </source>
</evidence>
<dbReference type="SUPFAM" id="SSF51679">
    <property type="entry name" value="Bacterial luciferase-like"/>
    <property type="match status" value="1"/>
</dbReference>
<dbReference type="InterPro" id="IPR050172">
    <property type="entry name" value="SsuD_RutA_monooxygenase"/>
</dbReference>
<organism evidence="6">
    <name type="scientific">freshwater metagenome</name>
    <dbReference type="NCBI Taxonomy" id="449393"/>
    <lineage>
        <taxon>unclassified sequences</taxon>
        <taxon>metagenomes</taxon>
        <taxon>ecological metagenomes</taxon>
    </lineage>
</organism>
<accession>A0A6J6GK78</accession>
<dbReference type="AlphaFoldDB" id="A0A6J6GK78"/>
<dbReference type="InterPro" id="IPR011251">
    <property type="entry name" value="Luciferase-like_dom"/>
</dbReference>
<name>A0A6J6GK78_9ZZZZ</name>
<evidence type="ECO:0000256" key="1">
    <source>
        <dbReference type="ARBA" id="ARBA00022630"/>
    </source>
</evidence>
<dbReference type="InterPro" id="IPR036661">
    <property type="entry name" value="Luciferase-like_sf"/>
</dbReference>